<sequence>MKIALYKGTLPGWRGWISRLVRFVDRGPYSHCEVVFSDGMCASASWLDGGVRFKKINFNPDHWDFIDIGSGWPSETLVKDWFEQRKGNRYDLLGSLGVVFRPFRQRQHRWFCSEAVAASLGVSESWRISPNMLAALFLIRK</sequence>
<dbReference type="Gene3D" id="3.90.1720.10">
    <property type="entry name" value="endopeptidase domain like (from Nostoc punctiforme)"/>
    <property type="match status" value="1"/>
</dbReference>
<accession>A0A378WH02</accession>
<gene>
    <name evidence="1" type="ORF">NCTC12229_00777</name>
</gene>
<dbReference type="OrthoDB" id="95478at2"/>
<dbReference type="AlphaFoldDB" id="A0A378WH02"/>
<evidence type="ECO:0000313" key="1">
    <source>
        <dbReference type="EMBL" id="SUA36362.1"/>
    </source>
</evidence>
<evidence type="ECO:0008006" key="3">
    <source>
        <dbReference type="Google" id="ProtNLM"/>
    </source>
</evidence>
<dbReference type="RefSeq" id="WP_115133611.1">
    <property type="nucleotide sequence ID" value="NZ_UGRS01000001.1"/>
</dbReference>
<dbReference type="InterPro" id="IPR038765">
    <property type="entry name" value="Papain-like_cys_pep_sf"/>
</dbReference>
<proteinExistence type="predicted"/>
<organism evidence="1 2">
    <name type="scientific">Neisseria zoodegmatis</name>
    <dbReference type="NCBI Taxonomy" id="326523"/>
    <lineage>
        <taxon>Bacteria</taxon>
        <taxon>Pseudomonadati</taxon>
        <taxon>Pseudomonadota</taxon>
        <taxon>Betaproteobacteria</taxon>
        <taxon>Neisseriales</taxon>
        <taxon>Neisseriaceae</taxon>
        <taxon>Neisseria</taxon>
    </lineage>
</organism>
<name>A0A378WH02_9NEIS</name>
<dbReference type="Proteomes" id="UP000254055">
    <property type="component" value="Unassembled WGS sequence"/>
</dbReference>
<protein>
    <recommendedName>
        <fullName evidence="3">Enoyl-CoA hydratase</fullName>
    </recommendedName>
</protein>
<dbReference type="SUPFAM" id="SSF54001">
    <property type="entry name" value="Cysteine proteinases"/>
    <property type="match status" value="1"/>
</dbReference>
<evidence type="ECO:0000313" key="2">
    <source>
        <dbReference type="Proteomes" id="UP000254055"/>
    </source>
</evidence>
<dbReference type="EMBL" id="UGRS01000001">
    <property type="protein sequence ID" value="SUA36362.1"/>
    <property type="molecule type" value="Genomic_DNA"/>
</dbReference>
<reference evidence="1 2" key="1">
    <citation type="submission" date="2018-06" db="EMBL/GenBank/DDBJ databases">
        <authorList>
            <consortium name="Pathogen Informatics"/>
            <person name="Doyle S."/>
        </authorList>
    </citation>
    <scope>NUCLEOTIDE SEQUENCE [LARGE SCALE GENOMIC DNA]</scope>
    <source>
        <strain evidence="1 2">NCTC12229</strain>
    </source>
</reference>